<sequence length="193" mass="22460">MAQRLATEYIKASLQLSKAQMSQFVHYAEDPQIHHRVKILDNGNQEIVLGVKNGEEVHLPFDLREGSYVCELSFRLVNPQLTNIVRKLFVAFKGNGFVNRIYHGFTMRYHYEQGSVRQIVECTGEHEKMIYQHKNTAIDMKSEWQSVSVETDIELVRSIVDRLLDQRLASEGPYDQIDQELKVQSSRLFRMEA</sequence>
<dbReference type="Proteomes" id="UP000094578">
    <property type="component" value="Unassembled WGS sequence"/>
</dbReference>
<keyword evidence="2" id="KW-1185">Reference proteome</keyword>
<protein>
    <recommendedName>
        <fullName evidence="3">Non-ribosomal peptide synthetase module</fullName>
    </recommendedName>
</protein>
<proteinExistence type="predicted"/>
<evidence type="ECO:0008006" key="3">
    <source>
        <dbReference type="Google" id="ProtNLM"/>
    </source>
</evidence>
<dbReference type="STRING" id="1886670.PTI45_00032"/>
<dbReference type="EMBL" id="MDER01000001">
    <property type="protein sequence ID" value="ODP30525.1"/>
    <property type="molecule type" value="Genomic_DNA"/>
</dbReference>
<name>A0A1E3LBI0_9BACL</name>
<dbReference type="AlphaFoldDB" id="A0A1E3LBI0"/>
<accession>A0A1E3LBI0</accession>
<dbReference type="RefSeq" id="WP_069325527.1">
    <property type="nucleotide sequence ID" value="NZ_MDER01000001.1"/>
</dbReference>
<organism evidence="1 2">
    <name type="scientific">Paenibacillus nuruki</name>
    <dbReference type="NCBI Taxonomy" id="1886670"/>
    <lineage>
        <taxon>Bacteria</taxon>
        <taxon>Bacillati</taxon>
        <taxon>Bacillota</taxon>
        <taxon>Bacilli</taxon>
        <taxon>Bacillales</taxon>
        <taxon>Paenibacillaceae</taxon>
        <taxon>Paenibacillus</taxon>
    </lineage>
</organism>
<reference evidence="1 2" key="1">
    <citation type="submission" date="2016-08" db="EMBL/GenBank/DDBJ databases">
        <title>Genome sequencing of Paenibacillus sp. TI45-13ar, isolated from Korean traditional nuruk.</title>
        <authorList>
            <person name="Kim S.-J."/>
        </authorList>
    </citation>
    <scope>NUCLEOTIDE SEQUENCE [LARGE SCALE GENOMIC DNA]</scope>
    <source>
        <strain evidence="1 2">TI45-13ar</strain>
    </source>
</reference>
<comment type="caution">
    <text evidence="1">The sequence shown here is derived from an EMBL/GenBank/DDBJ whole genome shotgun (WGS) entry which is preliminary data.</text>
</comment>
<gene>
    <name evidence="1" type="ORF">PTI45_00032</name>
</gene>
<evidence type="ECO:0000313" key="1">
    <source>
        <dbReference type="EMBL" id="ODP30525.1"/>
    </source>
</evidence>
<evidence type="ECO:0000313" key="2">
    <source>
        <dbReference type="Proteomes" id="UP000094578"/>
    </source>
</evidence>